<reference evidence="9 10" key="1">
    <citation type="submission" date="2021-02" db="EMBL/GenBank/DDBJ databases">
        <title>Variation within the Batrachochytrium salamandrivorans European outbreak.</title>
        <authorList>
            <person name="Kelly M."/>
            <person name="Pasmans F."/>
            <person name="Shea T.P."/>
            <person name="Munoz J.F."/>
            <person name="Carranza S."/>
            <person name="Cuomo C.A."/>
            <person name="Martel A."/>
        </authorList>
    </citation>
    <scope>NUCLEOTIDE SEQUENCE [LARGE SCALE GENOMIC DNA]</scope>
    <source>
        <strain evidence="9 10">AMFP18/2</strain>
    </source>
</reference>
<dbReference type="Proteomes" id="UP001648503">
    <property type="component" value="Unassembled WGS sequence"/>
</dbReference>
<dbReference type="InterPro" id="IPR024986">
    <property type="entry name" value="Nipped-B_C"/>
</dbReference>
<evidence type="ECO:0000256" key="4">
    <source>
        <dbReference type="ARBA" id="ARBA00023242"/>
    </source>
</evidence>
<evidence type="ECO:0000259" key="8">
    <source>
        <dbReference type="Pfam" id="PF12830"/>
    </source>
</evidence>
<name>A0ABQ8F2Y1_9FUNG</name>
<keyword evidence="4 6" id="KW-0539">Nucleus</keyword>
<dbReference type="PANTHER" id="PTHR21704:SF18">
    <property type="entry name" value="NIPPED-B-LIKE PROTEIN"/>
    <property type="match status" value="1"/>
</dbReference>
<feature type="region of interest" description="Disordered" evidence="7">
    <location>
        <begin position="1"/>
        <end position="22"/>
    </location>
</feature>
<accession>A0ABQ8F2Y1</accession>
<feature type="region of interest" description="Disordered" evidence="7">
    <location>
        <begin position="1924"/>
        <end position="1957"/>
    </location>
</feature>
<feature type="compositionally biased region" description="Basic residues" evidence="7">
    <location>
        <begin position="2143"/>
        <end position="2156"/>
    </location>
</feature>
<evidence type="ECO:0000256" key="7">
    <source>
        <dbReference type="SAM" id="MobiDB-lite"/>
    </source>
</evidence>
<protein>
    <recommendedName>
        <fullName evidence="6">Sister chromatid cohesion protein</fullName>
    </recommendedName>
</protein>
<dbReference type="CDD" id="cd23958">
    <property type="entry name" value="SCC2"/>
    <property type="match status" value="1"/>
</dbReference>
<feature type="compositionally biased region" description="Polar residues" evidence="7">
    <location>
        <begin position="1978"/>
        <end position="1989"/>
    </location>
</feature>
<keyword evidence="5 6" id="KW-0131">Cell cycle</keyword>
<sequence length="2156" mass="236853">MQPHSVNTDAGETSPAQVTGAASTITAATTQSDFEKLMAMVSHVPFAADTPTTDLCRLMPLLVSSSHNHPPSLPQTPSLHLPSMHMPPLQMEFDTVAPFLQSIQLGAIKWRDAEQTMSLASATTSTYIATPAEGHPPSEIAHTIPRSTVTGPSVASIMQSSAIAAEPPAPSDPTLSFCMRLNERDGLSYSGDAPHIKDIDCDEMISTWLDNTNDFISPEKQPPPQHNIGDLKMTATSSIAESVSESIPESAVDTGFSSKIGSDDAFLYKEHVNASPRVHPAPDTILPRSDYKRLKIDPLPVVPNIEAPRPLYIPVQNITDVPIQHMPFTDLTTPVVLLSQGTSSYLSSPLCSVTIPITKDQDTLQTLNNPKEYLCSKKQAQVPLINVLAQPPRIPQTPVELAAELICTAIHDAQDVGTESCFTDTKARCSGNIQYSKISRHLSKVLPDGLPSLLIQLSAGADSTEGEIIIGKFVDIAQNRIQCLSRCSLFSSNISLENTPNDMPLYEHLESNSVFPWSSALAEFEDESVLEASVVTFLHRTHESLDAVNIILGLFSSELNQGNSQTLISAAPITNIRSKYCCEERLRLCLELVKNQLTFTIVQSVALVASFEDQPSDNKSRQKAVIMLSAVKSLLSQTSLKICESLGHMCNIGTRAGFNEDIIISIVYFLVPPFFTEATSFDSEIGIDNLLARSIRLLSMIFSKYPSHRQFILEEIMTSFSKICITGKKNHRIFRLMDGRSINIVSALLLLLLQNCGSMLDMLSPSSSYVLGAEISHEGASLLTKKTDGELPAHESDMALKATAQSKDVIASSSSSVAFIITYLLSRCVLSSEEKDITKMDARRRASSLETEYCTVLDILLRDVLSLVGSPEWPVAETVAQRVTSIMVHLFDESFKSSDSSTIRSIALDWLGNIGSMIIGYISQWSAFQASSGLLAIPSSTPQIDDIKRLCEQQRILLKWQFASFCQDSLSLKGMIGYTVSKWVSAVISASGSPQISSAIESSSLNDFVQNMIVTHSSELSMMKTLRAVSTSSVSRLDAERVSKNLMITNSLFAFRDTIVHCICGSLALDSVVLRTRSLKALHSILNVDSSLLLSVNIRHAIADRLMDSSANVRDAAIDLLGNYVLAAGKEALQLYYPVLCDRIMDVSPNVRKRILRLFKEIYQSIVTSSDTLSADQHSTIVDIASRILGRIHDEPGVSDLAIKILREFWLQTAKDRDYSTLLDWQLLSDQEKREFGQHSTILTQIVSKSSLLSSLLGEFFKATVKNVGSKQAMLQLRSQANCMVLCLMDTLLSLYEESKLEAIPDNLALLFRLSGIVPDLVSPHLFTLYPFMKPSTSKQPSELQRDLQITHSVLAIFLNVLPMIQNPDRVLVENIETDLLQLLNKSPQSIIQSAIPCICMIVSKHTNNFIKLARIVSTCFSLLEKSKTQFLETKMLNASSLRTIWRCMILLTQVLRYYDFSSHRAASSYTIPEIETFAKGSLVICAAYDIIVFFLVQVNATDTNLVALSCIGSLFLAQPTLLINDQTNLIFKRVFVGHDVKEKRQLLSILNEYLEQEKKTKAEAQILSVSDSLDSRQGNAASLPTEKIDMKVLVGSAEEFAEAGVPSSVSQRYLKDIIDCILCGDVQLLSPAFQVLILIIEQGFVHPILAVPCIAAVASSDDSVLSSKALSIHQKLIDKHASFIHSKNIDAVRSIFDFHSIQISKVCDYTCGYVTSLVQSEAGVASQVVARVRHLYSLVRPVRAKRNDFLRALVRAFEGSKNTISLETIKYHLFIAENLVHLDYKTQDEVLLVIHGITRILSINGESTIIIVRKLIDDSTEFPESDLEILTYRALDVGILTLIKHQLQLRYNLTELRCSTFVPSASAFKALDKPLTMNPSMANLPIDWNQMLLTKPILGIAWSGTAEYISQCTKIETLVSELGNGSSDSSRNNHTNGQEQSQRHEGSKAPRFDAGCDSTATTNSAVTVLICKSSNTKQVGETHLTSPPSADHATKDTHRKHKFTDHLSHVPVTPRSEMSMSTASTIDGDAPHSNDGRPLAAARLAVSMNDMDDLTSQDRKIKNSNKSRRHTVGGVLPISAPLHQAHVELKQYKPRSTCAGTSETSFKPYKSHVRVSAIENGGQICPGVVGIGGDNNIPAKQSKARKRRRATGGDQ</sequence>
<dbReference type="Pfam" id="PF12830">
    <property type="entry name" value="Nipped-B_C"/>
    <property type="match status" value="1"/>
</dbReference>
<organism evidence="9 10">
    <name type="scientific">Batrachochytrium salamandrivorans</name>
    <dbReference type="NCBI Taxonomy" id="1357716"/>
    <lineage>
        <taxon>Eukaryota</taxon>
        <taxon>Fungi</taxon>
        <taxon>Fungi incertae sedis</taxon>
        <taxon>Chytridiomycota</taxon>
        <taxon>Chytridiomycota incertae sedis</taxon>
        <taxon>Chytridiomycetes</taxon>
        <taxon>Rhizophydiales</taxon>
        <taxon>Rhizophydiales incertae sedis</taxon>
        <taxon>Batrachochytrium</taxon>
    </lineage>
</organism>
<feature type="compositionally biased region" description="Basic and acidic residues" evidence="7">
    <location>
        <begin position="1942"/>
        <end position="1952"/>
    </location>
</feature>
<dbReference type="Gene3D" id="1.25.10.10">
    <property type="entry name" value="Leucine-rich Repeat Variant"/>
    <property type="match status" value="1"/>
</dbReference>
<dbReference type="SUPFAM" id="SSF48371">
    <property type="entry name" value="ARM repeat"/>
    <property type="match status" value="1"/>
</dbReference>
<comment type="subcellular location">
    <subcellularLocation>
        <location evidence="1 6">Nucleus</location>
    </subcellularLocation>
</comment>
<gene>
    <name evidence="9" type="ORF">BASA50_008969</name>
</gene>
<dbReference type="InterPro" id="IPR026003">
    <property type="entry name" value="Cohesin_HEAT"/>
</dbReference>
<feature type="domain" description="Sister chromatid cohesion C-terminal" evidence="8">
    <location>
        <begin position="1608"/>
        <end position="1801"/>
    </location>
</feature>
<dbReference type="InterPro" id="IPR011989">
    <property type="entry name" value="ARM-like"/>
</dbReference>
<dbReference type="InterPro" id="IPR016024">
    <property type="entry name" value="ARM-type_fold"/>
</dbReference>
<keyword evidence="3 6" id="KW-0677">Repeat</keyword>
<proteinExistence type="inferred from homology"/>
<evidence type="ECO:0000256" key="1">
    <source>
        <dbReference type="ARBA" id="ARBA00004123"/>
    </source>
</evidence>
<dbReference type="PANTHER" id="PTHR21704">
    <property type="entry name" value="NIPPED-B-LIKE PROTEIN DELANGIN SCC2-RELATED"/>
    <property type="match status" value="1"/>
</dbReference>
<keyword evidence="10" id="KW-1185">Reference proteome</keyword>
<evidence type="ECO:0000256" key="3">
    <source>
        <dbReference type="ARBA" id="ARBA00022737"/>
    </source>
</evidence>
<dbReference type="EMBL" id="JAFCIX010000418">
    <property type="protein sequence ID" value="KAH6590969.1"/>
    <property type="molecule type" value="Genomic_DNA"/>
</dbReference>
<evidence type="ECO:0000256" key="2">
    <source>
        <dbReference type="ARBA" id="ARBA00009252"/>
    </source>
</evidence>
<evidence type="ECO:0000313" key="10">
    <source>
        <dbReference type="Proteomes" id="UP001648503"/>
    </source>
</evidence>
<feature type="compositionally biased region" description="Polar residues" evidence="7">
    <location>
        <begin position="1"/>
        <end position="17"/>
    </location>
</feature>
<feature type="compositionally biased region" description="Polar residues" evidence="7">
    <location>
        <begin position="1924"/>
        <end position="1941"/>
    </location>
</feature>
<dbReference type="InterPro" id="IPR033031">
    <property type="entry name" value="Scc2/Nipped-B"/>
</dbReference>
<comment type="caution">
    <text evidence="9">The sequence shown here is derived from an EMBL/GenBank/DDBJ whole genome shotgun (WGS) entry which is preliminary data.</text>
</comment>
<evidence type="ECO:0000256" key="6">
    <source>
        <dbReference type="RuleBase" id="RU364107"/>
    </source>
</evidence>
<evidence type="ECO:0000313" key="9">
    <source>
        <dbReference type="EMBL" id="KAH6590969.1"/>
    </source>
</evidence>
<feature type="region of interest" description="Disordered" evidence="7">
    <location>
        <begin position="2134"/>
        <end position="2156"/>
    </location>
</feature>
<dbReference type="Pfam" id="PF12765">
    <property type="entry name" value="Cohesin_HEAT"/>
    <property type="match status" value="1"/>
</dbReference>
<comment type="similarity">
    <text evidence="2 6">Belongs to the SCC2/Nipped-B family.</text>
</comment>
<feature type="region of interest" description="Disordered" evidence="7">
    <location>
        <begin position="1978"/>
        <end position="2018"/>
    </location>
</feature>
<evidence type="ECO:0000256" key="5">
    <source>
        <dbReference type="ARBA" id="ARBA00023306"/>
    </source>
</evidence>